<dbReference type="InterPro" id="IPR009057">
    <property type="entry name" value="Homeodomain-like_sf"/>
</dbReference>
<organism evidence="1 2">
    <name type="scientific">Martelella mediterranea DSM 17316</name>
    <dbReference type="NCBI Taxonomy" id="1122214"/>
    <lineage>
        <taxon>Bacteria</taxon>
        <taxon>Pseudomonadati</taxon>
        <taxon>Pseudomonadota</taxon>
        <taxon>Alphaproteobacteria</taxon>
        <taxon>Hyphomicrobiales</taxon>
        <taxon>Aurantimonadaceae</taxon>
        <taxon>Martelella</taxon>
    </lineage>
</organism>
<accession>A0A1U9Z9W9</accession>
<dbReference type="GO" id="GO:0004803">
    <property type="term" value="F:transposase activity"/>
    <property type="evidence" value="ECO:0007669"/>
    <property type="project" value="InterPro"/>
</dbReference>
<dbReference type="KEGG" id="mmed:Mame_05080"/>
<keyword evidence="2" id="KW-1185">Reference proteome</keyword>
<sequence>MEEEQKLNVRLVGRDGRRWYDPASKARLVAACLEPGVSVSRLALEHGINANLLRKWIKAGQETKTVLSSSTPAFVPVLAVDSNPPLPSRPMMEVRPTRGEQRLTKLERTGSLPSPAKVSATLPNGVKLTFDFDDANALSAIIGALCDVQTGR</sequence>
<evidence type="ECO:0000313" key="2">
    <source>
        <dbReference type="Proteomes" id="UP000191135"/>
    </source>
</evidence>
<dbReference type="OrthoDB" id="7503672at2"/>
<gene>
    <name evidence="1" type="ORF">Mame_05080</name>
</gene>
<dbReference type="NCBIfam" id="NF047595">
    <property type="entry name" value="IS66_ISRel24_TnpA"/>
    <property type="match status" value="1"/>
</dbReference>
<geneLocation type="plasmid" evidence="2">
    <name>pmm259</name>
</geneLocation>
<evidence type="ECO:0000313" key="1">
    <source>
        <dbReference type="EMBL" id="AQZ54372.1"/>
    </source>
</evidence>
<dbReference type="GO" id="GO:0003677">
    <property type="term" value="F:DNA binding"/>
    <property type="evidence" value="ECO:0007669"/>
    <property type="project" value="InterPro"/>
</dbReference>
<dbReference type="GO" id="GO:0006313">
    <property type="term" value="P:DNA transposition"/>
    <property type="evidence" value="ECO:0007669"/>
    <property type="project" value="InterPro"/>
</dbReference>
<dbReference type="InterPro" id="IPR002514">
    <property type="entry name" value="Transposase_8"/>
</dbReference>
<dbReference type="Pfam" id="PF01527">
    <property type="entry name" value="HTH_Tnp_1"/>
    <property type="match status" value="1"/>
</dbReference>
<proteinExistence type="predicted"/>
<dbReference type="EMBL" id="CP020332">
    <property type="protein sequence ID" value="AQZ54372.1"/>
    <property type="molecule type" value="Genomic_DNA"/>
</dbReference>
<reference evidence="1 2" key="1">
    <citation type="submission" date="2017-03" db="EMBL/GenBank/DDBJ databases">
        <title>Foreign affairs: Plasmid Transfer between Roseobacters and Rhizobia.</title>
        <authorList>
            <person name="Bartling P."/>
            <person name="Bunk B."/>
            <person name="Overmann J."/>
            <person name="Brinkmann H."/>
            <person name="Petersen J."/>
        </authorList>
    </citation>
    <scope>NUCLEOTIDE SEQUENCE [LARGE SCALE GENOMIC DNA]</scope>
    <source>
        <strain evidence="1 2">MACL11</strain>
        <plasmid evidence="2">Plasmid pmm259</plasmid>
    </source>
</reference>
<dbReference type="Proteomes" id="UP000191135">
    <property type="component" value="Plasmid pMM259"/>
</dbReference>
<name>A0A1U9Z9W9_9HYPH</name>
<dbReference type="RefSeq" id="WP_018065756.1">
    <property type="nucleotide sequence ID" value="NZ_AQWH01000016.1"/>
</dbReference>
<dbReference type="SUPFAM" id="SSF46689">
    <property type="entry name" value="Homeodomain-like"/>
    <property type="match status" value="1"/>
</dbReference>
<dbReference type="AlphaFoldDB" id="A0A1U9Z9W9"/>
<protein>
    <submittedName>
        <fullName evidence="1">Transposase</fullName>
    </submittedName>
</protein>
<keyword evidence="1" id="KW-0614">Plasmid</keyword>